<protein>
    <recommendedName>
        <fullName evidence="3">anthranilate synthase</fullName>
        <ecNumber evidence="3">4.1.3.27</ecNumber>
    </recommendedName>
</protein>
<dbReference type="RefSeq" id="WP_013622972.1">
    <property type="nucleotide sequence ID" value="NC_015169.1"/>
</dbReference>
<comment type="similarity">
    <text evidence="2">Belongs to the anthranilate synthase component I family.</text>
</comment>
<dbReference type="GO" id="GO:0046872">
    <property type="term" value="F:metal ion binding"/>
    <property type="evidence" value="ECO:0007669"/>
    <property type="project" value="UniProtKB-KW"/>
</dbReference>
<dbReference type="EMBL" id="CP002537">
    <property type="protein sequence ID" value="ADY27240.1"/>
    <property type="molecule type" value="Genomic_DNA"/>
</dbReference>
<dbReference type="GO" id="GO:0000162">
    <property type="term" value="P:L-tryptophan biosynthetic process"/>
    <property type="evidence" value="ECO:0007669"/>
    <property type="project" value="TreeGrafter"/>
</dbReference>
<evidence type="ECO:0000259" key="10">
    <source>
        <dbReference type="Pfam" id="PF04715"/>
    </source>
</evidence>
<evidence type="ECO:0000256" key="1">
    <source>
        <dbReference type="ARBA" id="ARBA00001946"/>
    </source>
</evidence>
<name>F0RQ38_DEIPM</name>
<keyword evidence="11" id="KW-0614">Plasmid</keyword>
<dbReference type="Proteomes" id="UP000007718">
    <property type="component" value="Plasmid pDEIPR01"/>
</dbReference>
<dbReference type="Pfam" id="PF00425">
    <property type="entry name" value="Chorismate_bind"/>
    <property type="match status" value="1"/>
</dbReference>
<dbReference type="InterPro" id="IPR019999">
    <property type="entry name" value="Anth_synth_I-like"/>
</dbReference>
<evidence type="ECO:0000313" key="12">
    <source>
        <dbReference type="Proteomes" id="UP000007718"/>
    </source>
</evidence>
<accession>F0RQ38</accession>
<evidence type="ECO:0000256" key="2">
    <source>
        <dbReference type="ARBA" id="ARBA00009562"/>
    </source>
</evidence>
<geneLocation type="plasmid" evidence="11 12">
    <name>pDEIPR01</name>
</geneLocation>
<dbReference type="PANTHER" id="PTHR11236">
    <property type="entry name" value="AMINOBENZOATE/ANTHRANILATE SYNTHASE"/>
    <property type="match status" value="1"/>
</dbReference>
<sequence>MLTPPFVPDRRPARYHPDALHCFRALQPDRHAEAVLLESADVRSGAHLKSLMLLSPALRLTCQGQTVTAQALSPTGLAALDLLAQALAEHVTLRAGAELTLHFAAPPPGLSESERLASPSNVEPLRTLQRALAGQDSLQPLLLGVFGFDLLASFEELPPLPPGVNTCPDYRFYLAETALVLDHQDGTAELLALATPDTAQSLREQLSALAELLEGLKPPAPLPALPPQLPTPQASVFPDDRTFMAQVAELQEHIQAGDIYQVVPSRRFTLSCPDALAAYAQLKRLNPSPYLFYLHGGDFELFGASPESALKFTAQTRRAELYPIAGTRARGRDAAGHICPERDGRQELELRLDRKELSEHLMLLDLARNDLARVAVPGTRQVARLLEVDRYSQVMHLVSQVEAELKPELDALDAYRACMNMGTLSGAPKLEATRLLRGAEGERRGSYGGAVGYLAGNGDMDTCIVIRSGFVQGGQCTVQAGAGVVRDSDPATEAAETEQKARAVLLAVALAQGSGGPPPATDEAVSMRRPARQEELA</sequence>
<evidence type="ECO:0000256" key="8">
    <source>
        <dbReference type="SAM" id="MobiDB-lite"/>
    </source>
</evidence>
<dbReference type="PANTHER" id="PTHR11236:SF49">
    <property type="entry name" value="ANTHRANILATE SYNTHASE COMPONENT 1"/>
    <property type="match status" value="1"/>
</dbReference>
<dbReference type="InterPro" id="IPR005257">
    <property type="entry name" value="Anth_synth_I_TrpE"/>
</dbReference>
<keyword evidence="4" id="KW-0479">Metal-binding</keyword>
<dbReference type="KEGG" id="dpt:Deipr_2110"/>
<organism evidence="11 12">
    <name type="scientific">Deinococcus proteolyticus (strain ATCC 35074 / DSM 20540 / JCM 6276 / NBRC 101906 / NCIMB 13154 / VKM Ac-1939 / CCM 2703 / MRP)</name>
    <dbReference type="NCBI Taxonomy" id="693977"/>
    <lineage>
        <taxon>Bacteria</taxon>
        <taxon>Thermotogati</taxon>
        <taxon>Deinococcota</taxon>
        <taxon>Deinococci</taxon>
        <taxon>Deinococcales</taxon>
        <taxon>Deinococcaceae</taxon>
        <taxon>Deinococcus</taxon>
    </lineage>
</organism>
<dbReference type="HOGENOM" id="CLU_006493_9_4_0"/>
<dbReference type="InterPro" id="IPR006805">
    <property type="entry name" value="Anth_synth_I_N"/>
</dbReference>
<feature type="region of interest" description="Disordered" evidence="8">
    <location>
        <begin position="512"/>
        <end position="537"/>
    </location>
</feature>
<evidence type="ECO:0000256" key="6">
    <source>
        <dbReference type="ARBA" id="ARBA00023239"/>
    </source>
</evidence>
<dbReference type="OrthoDB" id="9803598at2"/>
<dbReference type="NCBIfam" id="NF010079">
    <property type="entry name" value="PRK13564.1"/>
    <property type="match status" value="1"/>
</dbReference>
<comment type="cofactor">
    <cofactor evidence="1">
        <name>Mg(2+)</name>
        <dbReference type="ChEBI" id="CHEBI:18420"/>
    </cofactor>
</comment>
<dbReference type="EC" id="4.1.3.27" evidence="3"/>
<feature type="domain" description="Chorismate-utilising enzyme C-terminal" evidence="9">
    <location>
        <begin position="241"/>
        <end position="500"/>
    </location>
</feature>
<evidence type="ECO:0000259" key="9">
    <source>
        <dbReference type="Pfam" id="PF00425"/>
    </source>
</evidence>
<evidence type="ECO:0000256" key="3">
    <source>
        <dbReference type="ARBA" id="ARBA00012266"/>
    </source>
</evidence>
<feature type="domain" description="Anthranilate synthase component I N-terminal" evidence="10">
    <location>
        <begin position="22"/>
        <end position="187"/>
    </location>
</feature>
<dbReference type="GO" id="GO:0004049">
    <property type="term" value="F:anthranilate synthase activity"/>
    <property type="evidence" value="ECO:0007669"/>
    <property type="project" value="UniProtKB-EC"/>
</dbReference>
<keyword evidence="12" id="KW-1185">Reference proteome</keyword>
<evidence type="ECO:0000313" key="11">
    <source>
        <dbReference type="EMBL" id="ADY27240.1"/>
    </source>
</evidence>
<evidence type="ECO:0000256" key="7">
    <source>
        <dbReference type="ARBA" id="ARBA00047683"/>
    </source>
</evidence>
<dbReference type="InterPro" id="IPR015890">
    <property type="entry name" value="Chorismate_C"/>
</dbReference>
<dbReference type="InterPro" id="IPR005801">
    <property type="entry name" value="ADC_synthase"/>
</dbReference>
<dbReference type="PRINTS" id="PR00095">
    <property type="entry name" value="ANTSNTHASEI"/>
</dbReference>
<dbReference type="SUPFAM" id="SSF56322">
    <property type="entry name" value="ADC synthase"/>
    <property type="match status" value="1"/>
</dbReference>
<evidence type="ECO:0000256" key="5">
    <source>
        <dbReference type="ARBA" id="ARBA00022842"/>
    </source>
</evidence>
<dbReference type="AlphaFoldDB" id="F0RQ38"/>
<evidence type="ECO:0000256" key="4">
    <source>
        <dbReference type="ARBA" id="ARBA00022723"/>
    </source>
</evidence>
<dbReference type="NCBIfam" id="TIGR00565">
    <property type="entry name" value="trpE_proteo"/>
    <property type="match status" value="1"/>
</dbReference>
<dbReference type="Gene3D" id="3.60.120.10">
    <property type="entry name" value="Anthranilate synthase"/>
    <property type="match status" value="1"/>
</dbReference>
<reference evidence="11 12" key="1">
    <citation type="submission" date="2011-02" db="EMBL/GenBank/DDBJ databases">
        <title>The complete sequence of plasmid1 of Deinococcus proteolyticus DSM 20540.</title>
        <authorList>
            <consortium name="US DOE Joint Genome Institute (JGI-PGF)"/>
            <person name="Lucas S."/>
            <person name="Copeland A."/>
            <person name="Lapidus A."/>
            <person name="Bruce D."/>
            <person name="Goodwin L."/>
            <person name="Pitluck S."/>
            <person name="Kyrpides N."/>
            <person name="Mavromatis K."/>
            <person name="Pagani I."/>
            <person name="Ivanova N."/>
            <person name="Ovchinnikova G."/>
            <person name="Zeytun A."/>
            <person name="Detter J.C."/>
            <person name="Han C."/>
            <person name="Land M."/>
            <person name="Hauser L."/>
            <person name="Markowitz V."/>
            <person name="Cheng J.-F."/>
            <person name="Hugenholtz P."/>
            <person name="Woyke T."/>
            <person name="Wu D."/>
            <person name="Pukall R."/>
            <person name="Steenblock K."/>
            <person name="Brambilla E."/>
            <person name="Klenk H.-P."/>
            <person name="Eisen J.A."/>
        </authorList>
    </citation>
    <scope>NUCLEOTIDE SEQUENCE [LARGE SCALE GENOMIC DNA]</scope>
    <source>
        <strain evidence="12">ATCC 35074 / DSM 20540 / JCM 6276 / NBRC 101906 / NCIMB 13154 / VKM Ac-1939 / CCM 2703 / MRP</strain>
        <plasmid evidence="12">Plasmid pDEIPR01</plasmid>
    </source>
</reference>
<keyword evidence="5" id="KW-0460">Magnesium</keyword>
<dbReference type="Pfam" id="PF04715">
    <property type="entry name" value="Anth_synt_I_N"/>
    <property type="match status" value="1"/>
</dbReference>
<gene>
    <name evidence="11" type="ordered locus">Deipr_2110</name>
</gene>
<comment type="catalytic activity">
    <reaction evidence="7">
        <text>chorismate + L-glutamine = anthranilate + pyruvate + L-glutamate + H(+)</text>
        <dbReference type="Rhea" id="RHEA:21732"/>
        <dbReference type="ChEBI" id="CHEBI:15361"/>
        <dbReference type="ChEBI" id="CHEBI:15378"/>
        <dbReference type="ChEBI" id="CHEBI:16567"/>
        <dbReference type="ChEBI" id="CHEBI:29748"/>
        <dbReference type="ChEBI" id="CHEBI:29985"/>
        <dbReference type="ChEBI" id="CHEBI:58359"/>
        <dbReference type="EC" id="4.1.3.27"/>
    </reaction>
</comment>
<proteinExistence type="inferred from homology"/>
<keyword evidence="6 11" id="KW-0456">Lyase</keyword>